<protein>
    <submittedName>
        <fullName evidence="1">Uncharacterized protein</fullName>
    </submittedName>
</protein>
<evidence type="ECO:0000313" key="1">
    <source>
        <dbReference type="EMBL" id="GLY78735.1"/>
    </source>
</evidence>
<dbReference type="Proteomes" id="UP001165135">
    <property type="component" value="Unassembled WGS sequence"/>
</dbReference>
<proteinExistence type="predicted"/>
<dbReference type="SUPFAM" id="SSF82171">
    <property type="entry name" value="DPP6 N-terminal domain-like"/>
    <property type="match status" value="1"/>
</dbReference>
<reference evidence="1" key="1">
    <citation type="submission" date="2023-03" db="EMBL/GenBank/DDBJ databases">
        <title>Actinoallomurus iriomotensis NBRC 103681.</title>
        <authorList>
            <person name="Ichikawa N."/>
            <person name="Sato H."/>
            <person name="Tonouchi N."/>
        </authorList>
    </citation>
    <scope>NUCLEOTIDE SEQUENCE</scope>
    <source>
        <strain evidence="1">NBRC 103681</strain>
    </source>
</reference>
<organism evidence="1 2">
    <name type="scientific">Actinoallomurus iriomotensis</name>
    <dbReference type="NCBI Taxonomy" id="478107"/>
    <lineage>
        <taxon>Bacteria</taxon>
        <taxon>Bacillati</taxon>
        <taxon>Actinomycetota</taxon>
        <taxon>Actinomycetes</taxon>
        <taxon>Streptosporangiales</taxon>
        <taxon>Thermomonosporaceae</taxon>
        <taxon>Actinoallomurus</taxon>
    </lineage>
</organism>
<dbReference type="Pfam" id="PF07676">
    <property type="entry name" value="PD40"/>
    <property type="match status" value="1"/>
</dbReference>
<dbReference type="AlphaFoldDB" id="A0A9W6RP28"/>
<evidence type="ECO:0000313" key="2">
    <source>
        <dbReference type="Proteomes" id="UP001165135"/>
    </source>
</evidence>
<dbReference type="EMBL" id="BSTJ01000009">
    <property type="protein sequence ID" value="GLY78735.1"/>
    <property type="molecule type" value="Genomic_DNA"/>
</dbReference>
<comment type="caution">
    <text evidence="1">The sequence shown here is derived from an EMBL/GenBank/DDBJ whole genome shotgun (WGS) entry which is preliminary data.</text>
</comment>
<gene>
    <name evidence="1" type="ORF">Airi01_070020</name>
</gene>
<name>A0A9W6RP28_9ACTN</name>
<dbReference type="InterPro" id="IPR011659">
    <property type="entry name" value="WD40"/>
</dbReference>
<accession>A0A9W6RP28</accession>
<sequence>MVVTADCMLGGSAAAIDIAGWDPRTWKRLTQITFDLPAPAIFSTVDARALTPMIDLCRQPGSEGVYDSDSMEWAVPRIRAMFDRDFTRMAVVLRGSGGDETHVGFIDRQGKLTDLTGGGDSLGFTPREENAAMAPDGSAVWFTYETSDGKHRIGSRPVNGAHTLTDQGPATDTNLPLVLVGQPFRGVQAEMVHLSPDGSRMTAWAHGVDENVFDVPATSTALTADTAKHPKSLDGCPEAVGWTGPQTVLCRMDQLGQFRAVGTDPGAAPGPVLVPANDKENEGEVISPDGKRFIFNSHRASDPTGGFMGFYVAGTTPGSAPQKLTVDALNAQTVFLEWR</sequence>